<dbReference type="RefSeq" id="WP_275475665.1">
    <property type="nucleotide sequence ID" value="NZ_CP162940.1"/>
</dbReference>
<comment type="caution">
    <text evidence="2">The sequence shown here is derived from an EMBL/GenBank/DDBJ whole genome shotgun (WGS) entry which is preliminary data.</text>
</comment>
<evidence type="ECO:0000259" key="1">
    <source>
        <dbReference type="Pfam" id="PF13472"/>
    </source>
</evidence>
<organism evidence="2 3">
    <name type="scientific">Alicyclobacillus fastidiosus</name>
    <dbReference type="NCBI Taxonomy" id="392011"/>
    <lineage>
        <taxon>Bacteria</taxon>
        <taxon>Bacillati</taxon>
        <taxon>Bacillota</taxon>
        <taxon>Bacilli</taxon>
        <taxon>Bacillales</taxon>
        <taxon>Alicyclobacillaceae</taxon>
        <taxon>Alicyclobacillus</taxon>
    </lineage>
</organism>
<evidence type="ECO:0000313" key="2">
    <source>
        <dbReference type="EMBL" id="MFB5188830.1"/>
    </source>
</evidence>
<feature type="domain" description="SGNH hydrolase-type esterase" evidence="1">
    <location>
        <begin position="44"/>
        <end position="246"/>
    </location>
</feature>
<dbReference type="Proteomes" id="UP001579974">
    <property type="component" value="Unassembled WGS sequence"/>
</dbReference>
<dbReference type="PANTHER" id="PTHR30383:SF5">
    <property type="entry name" value="SGNH HYDROLASE-TYPE ESTERASE DOMAIN-CONTAINING PROTEIN"/>
    <property type="match status" value="1"/>
</dbReference>
<protein>
    <submittedName>
        <fullName evidence="2">GDSL-type esterase/lipase family protein</fullName>
    </submittedName>
</protein>
<keyword evidence="3" id="KW-1185">Reference proteome</keyword>
<dbReference type="InterPro" id="IPR013830">
    <property type="entry name" value="SGNH_hydro"/>
</dbReference>
<reference evidence="2 3" key="1">
    <citation type="journal article" date="2024" name="Int. J. Mol. Sci.">
        <title>Exploration of Alicyclobacillus spp. Genome in Search of Antibiotic Resistance.</title>
        <authorList>
            <person name="Bucka-Kolendo J."/>
            <person name="Kiousi D.E."/>
            <person name="Dekowska A."/>
            <person name="Mikolajczuk-Szczyrba A."/>
            <person name="Karadedos D.M."/>
            <person name="Michael P."/>
            <person name="Galanis A."/>
            <person name="Sokolowska B."/>
        </authorList>
    </citation>
    <scope>NUCLEOTIDE SEQUENCE [LARGE SCALE GENOMIC DNA]</scope>
    <source>
        <strain evidence="2 3">KKP 3000</strain>
    </source>
</reference>
<dbReference type="Pfam" id="PF13472">
    <property type="entry name" value="Lipase_GDSL_2"/>
    <property type="match status" value="1"/>
</dbReference>
<dbReference type="EMBL" id="JBDXSU010000001">
    <property type="protein sequence ID" value="MFB5188830.1"/>
    <property type="molecule type" value="Genomic_DNA"/>
</dbReference>
<accession>A0ABV5A962</accession>
<dbReference type="InterPro" id="IPR036514">
    <property type="entry name" value="SGNH_hydro_sf"/>
</dbReference>
<proteinExistence type="predicted"/>
<dbReference type="InterPro" id="IPR051532">
    <property type="entry name" value="Ester_Hydrolysis_Enzymes"/>
</dbReference>
<dbReference type="PANTHER" id="PTHR30383">
    <property type="entry name" value="THIOESTERASE 1/PROTEASE 1/LYSOPHOSPHOLIPASE L1"/>
    <property type="match status" value="1"/>
</dbReference>
<name>A0ABV5A962_9BACL</name>
<gene>
    <name evidence="2" type="ORF">KKP3000_001264</name>
</gene>
<sequence length="406" mass="42869">MWTWVDRVGKTAIATVVLTAGMVMNAVAIAGEKIPVSKGTLVSLGDSITFGYNLNDTSKNSVVSKFAYPNLIGKAERLNVSDLGVPGWTSTDLLAALDAPNFSRAVRGASVVTVDIGSNDLLHWADQQELLTSGDPASLTITSTQQLAVAQVLAQFGSNFKHIIAKIRAETSAPIVAYNLYDPFPSSSPLSTDDEQLEAFENQEIAFVAGQYQNVAVADAHGAFTGNQLSFVRLAQGDVHPTARGQSALAQVGEQAMKSLLKQQVKPGVQSGVTHLLVGEIAPNEGTTSGNVNGSAVTLSVPPSALKRATEVDLTSQQFPEGAESAIATKWPRGHFAVELALNFDSNTTFVKAYTLTVKNRAIAKGAKVYQVTGKKLTIVKTTSTKAGQLTVKGTKPADFVILNPD</sequence>
<dbReference type="Gene3D" id="3.40.50.1110">
    <property type="entry name" value="SGNH hydrolase"/>
    <property type="match status" value="1"/>
</dbReference>
<dbReference type="SUPFAM" id="SSF52266">
    <property type="entry name" value="SGNH hydrolase"/>
    <property type="match status" value="1"/>
</dbReference>
<evidence type="ECO:0000313" key="3">
    <source>
        <dbReference type="Proteomes" id="UP001579974"/>
    </source>
</evidence>